<sequence>MKLIWLVLEHSEAGEVHTGGPVAEKFNSTSRPVEWRPDDYPSLPVGSRPTKKNGRSVKNKAKSGIFGCAHKYVLVDSRN</sequence>
<evidence type="ECO:0000256" key="1">
    <source>
        <dbReference type="SAM" id="MobiDB-lite"/>
    </source>
</evidence>
<evidence type="ECO:0000313" key="2">
    <source>
        <dbReference type="EMBL" id="EXB54798.1"/>
    </source>
</evidence>
<feature type="region of interest" description="Disordered" evidence="1">
    <location>
        <begin position="19"/>
        <end position="60"/>
    </location>
</feature>
<proteinExistence type="predicted"/>
<keyword evidence="3" id="KW-1185">Reference proteome</keyword>
<gene>
    <name evidence="2" type="ORF">L484_019930</name>
</gene>
<protein>
    <submittedName>
        <fullName evidence="2">Uncharacterized protein</fullName>
    </submittedName>
</protein>
<feature type="compositionally biased region" description="Basic residues" evidence="1">
    <location>
        <begin position="49"/>
        <end position="60"/>
    </location>
</feature>
<organism evidence="2 3">
    <name type="scientific">Morus notabilis</name>
    <dbReference type="NCBI Taxonomy" id="981085"/>
    <lineage>
        <taxon>Eukaryota</taxon>
        <taxon>Viridiplantae</taxon>
        <taxon>Streptophyta</taxon>
        <taxon>Embryophyta</taxon>
        <taxon>Tracheophyta</taxon>
        <taxon>Spermatophyta</taxon>
        <taxon>Magnoliopsida</taxon>
        <taxon>eudicotyledons</taxon>
        <taxon>Gunneridae</taxon>
        <taxon>Pentapetalae</taxon>
        <taxon>rosids</taxon>
        <taxon>fabids</taxon>
        <taxon>Rosales</taxon>
        <taxon>Moraceae</taxon>
        <taxon>Moreae</taxon>
        <taxon>Morus</taxon>
    </lineage>
</organism>
<reference evidence="3" key="1">
    <citation type="submission" date="2013-01" db="EMBL/GenBank/DDBJ databases">
        <title>Draft Genome Sequence of a Mulberry Tree, Morus notabilis C.K. Schneid.</title>
        <authorList>
            <person name="He N."/>
            <person name="Zhao S."/>
        </authorList>
    </citation>
    <scope>NUCLEOTIDE SEQUENCE</scope>
</reference>
<accession>W9R2U5</accession>
<evidence type="ECO:0000313" key="3">
    <source>
        <dbReference type="Proteomes" id="UP000030645"/>
    </source>
</evidence>
<dbReference type="AlphaFoldDB" id="W9R2U5"/>
<dbReference type="Proteomes" id="UP000030645">
    <property type="component" value="Unassembled WGS sequence"/>
</dbReference>
<dbReference type="EMBL" id="KE344209">
    <property type="protein sequence ID" value="EXB54798.1"/>
    <property type="molecule type" value="Genomic_DNA"/>
</dbReference>
<name>W9R2U5_9ROSA</name>